<dbReference type="EMBL" id="SDMP01000010">
    <property type="protein sequence ID" value="RYR34711.1"/>
    <property type="molecule type" value="Genomic_DNA"/>
</dbReference>
<keyword evidence="4" id="KW-1185">Reference proteome</keyword>
<evidence type="ECO:0000313" key="2">
    <source>
        <dbReference type="EMBL" id="RYQ83887.1"/>
    </source>
</evidence>
<reference evidence="2 4" key="1">
    <citation type="submission" date="2019-01" db="EMBL/GenBank/DDBJ databases">
        <title>Sequencing of cultivated peanut Arachis hypogaea provides insights into genome evolution and oil improvement.</title>
        <authorList>
            <person name="Chen X."/>
        </authorList>
    </citation>
    <scope>NUCLEOTIDE SEQUENCE [LARGE SCALE GENOMIC DNA]</scope>
    <source>
        <strain evidence="4">cv. Fuhuasheng</strain>
        <strain evidence="2">GDAAS-fuhuasheng2018</strain>
        <tissue evidence="2">Leaves</tissue>
    </source>
</reference>
<comment type="caution">
    <text evidence="2">The sequence shown here is derived from an EMBL/GenBank/DDBJ whole genome shotgun (WGS) entry which is preliminary data.</text>
</comment>
<dbReference type="Proteomes" id="UP000289738">
    <property type="component" value="Chromosome A10"/>
</dbReference>
<protein>
    <submittedName>
        <fullName evidence="2">Uncharacterized protein</fullName>
    </submittedName>
</protein>
<dbReference type="AlphaFoldDB" id="A0A444X2I5"/>
<accession>A0A444X2I5</accession>
<dbReference type="EMBL" id="SDMP01000020">
    <property type="protein sequence ID" value="RYQ83887.1"/>
    <property type="molecule type" value="Genomic_DNA"/>
</dbReference>
<sequence>MNSSSHSRAAIASGAKTTSKSTEPPPSLPGNADIFPSNLLAAPLLTATGFPHPKSLSYIGNRGELPICTVAPSWFPKAKHCGSHSQSSMARFTASLSYALTLLFSCFALHERSLHTTSSAVAHVAKL</sequence>
<dbReference type="Proteomes" id="UP000289738">
    <property type="component" value="Chromosome B10"/>
</dbReference>
<feature type="region of interest" description="Disordered" evidence="1">
    <location>
        <begin position="1"/>
        <end position="32"/>
    </location>
</feature>
<proteinExistence type="predicted"/>
<evidence type="ECO:0000313" key="3">
    <source>
        <dbReference type="EMBL" id="RYR34711.1"/>
    </source>
</evidence>
<organism evidence="2 4">
    <name type="scientific">Arachis hypogaea</name>
    <name type="common">Peanut</name>
    <dbReference type="NCBI Taxonomy" id="3818"/>
    <lineage>
        <taxon>Eukaryota</taxon>
        <taxon>Viridiplantae</taxon>
        <taxon>Streptophyta</taxon>
        <taxon>Embryophyta</taxon>
        <taxon>Tracheophyta</taxon>
        <taxon>Spermatophyta</taxon>
        <taxon>Magnoliopsida</taxon>
        <taxon>eudicotyledons</taxon>
        <taxon>Gunneridae</taxon>
        <taxon>Pentapetalae</taxon>
        <taxon>rosids</taxon>
        <taxon>fabids</taxon>
        <taxon>Fabales</taxon>
        <taxon>Fabaceae</taxon>
        <taxon>Papilionoideae</taxon>
        <taxon>50 kb inversion clade</taxon>
        <taxon>dalbergioids sensu lato</taxon>
        <taxon>Dalbergieae</taxon>
        <taxon>Pterocarpus clade</taxon>
        <taxon>Arachis</taxon>
    </lineage>
</organism>
<evidence type="ECO:0000256" key="1">
    <source>
        <dbReference type="SAM" id="MobiDB-lite"/>
    </source>
</evidence>
<name>A0A444X2I5_ARAHY</name>
<gene>
    <name evidence="3" type="ORF">Ahy_A10g049708</name>
    <name evidence="2" type="ORF">Ahy_B10g102767</name>
</gene>
<evidence type="ECO:0000313" key="4">
    <source>
        <dbReference type="Proteomes" id="UP000289738"/>
    </source>
</evidence>